<dbReference type="AlphaFoldDB" id="A0A4Y2NHE7"/>
<evidence type="ECO:0000313" key="2">
    <source>
        <dbReference type="Proteomes" id="UP000499080"/>
    </source>
</evidence>
<protein>
    <submittedName>
        <fullName evidence="1">Uncharacterized protein</fullName>
    </submittedName>
</protein>
<sequence>MDLVIMSAGQMTKTTSRLAPLSKLPHHTIGRMFCPLPMMQGATGPHTQRIFSGIGFRTWKLKLRSRKPYKYANTAPTPSADKLHRLL</sequence>
<gene>
    <name evidence="1" type="ORF">AVEN_180679_1</name>
</gene>
<proteinExistence type="predicted"/>
<organism evidence="1 2">
    <name type="scientific">Araneus ventricosus</name>
    <name type="common">Orbweaver spider</name>
    <name type="synonym">Epeira ventricosa</name>
    <dbReference type="NCBI Taxonomy" id="182803"/>
    <lineage>
        <taxon>Eukaryota</taxon>
        <taxon>Metazoa</taxon>
        <taxon>Ecdysozoa</taxon>
        <taxon>Arthropoda</taxon>
        <taxon>Chelicerata</taxon>
        <taxon>Arachnida</taxon>
        <taxon>Araneae</taxon>
        <taxon>Araneomorphae</taxon>
        <taxon>Entelegynae</taxon>
        <taxon>Araneoidea</taxon>
        <taxon>Araneidae</taxon>
        <taxon>Araneus</taxon>
    </lineage>
</organism>
<keyword evidence="2" id="KW-1185">Reference proteome</keyword>
<name>A0A4Y2NHE7_ARAVE</name>
<dbReference type="Proteomes" id="UP000499080">
    <property type="component" value="Unassembled WGS sequence"/>
</dbReference>
<comment type="caution">
    <text evidence="1">The sequence shown here is derived from an EMBL/GenBank/DDBJ whole genome shotgun (WGS) entry which is preliminary data.</text>
</comment>
<reference evidence="1 2" key="1">
    <citation type="journal article" date="2019" name="Sci. Rep.">
        <title>Orb-weaving spider Araneus ventricosus genome elucidates the spidroin gene catalogue.</title>
        <authorList>
            <person name="Kono N."/>
            <person name="Nakamura H."/>
            <person name="Ohtoshi R."/>
            <person name="Moran D.A.P."/>
            <person name="Shinohara A."/>
            <person name="Yoshida Y."/>
            <person name="Fujiwara M."/>
            <person name="Mori M."/>
            <person name="Tomita M."/>
            <person name="Arakawa K."/>
        </authorList>
    </citation>
    <scope>NUCLEOTIDE SEQUENCE [LARGE SCALE GENOMIC DNA]</scope>
</reference>
<dbReference type="EMBL" id="BGPR01209512">
    <property type="protein sequence ID" value="GBN38333.1"/>
    <property type="molecule type" value="Genomic_DNA"/>
</dbReference>
<accession>A0A4Y2NHE7</accession>
<evidence type="ECO:0000313" key="1">
    <source>
        <dbReference type="EMBL" id="GBN38333.1"/>
    </source>
</evidence>